<name>A0A4S4KIQ2_9APHY</name>
<evidence type="ECO:0000313" key="2">
    <source>
        <dbReference type="EMBL" id="THG96489.1"/>
    </source>
</evidence>
<dbReference type="Proteomes" id="UP000309038">
    <property type="component" value="Unassembled WGS sequence"/>
</dbReference>
<feature type="region of interest" description="Disordered" evidence="1">
    <location>
        <begin position="1"/>
        <end position="23"/>
    </location>
</feature>
<organism evidence="2 3">
    <name type="scientific">Hermanssonia centrifuga</name>
    <dbReference type="NCBI Taxonomy" id="98765"/>
    <lineage>
        <taxon>Eukaryota</taxon>
        <taxon>Fungi</taxon>
        <taxon>Dikarya</taxon>
        <taxon>Basidiomycota</taxon>
        <taxon>Agaricomycotina</taxon>
        <taxon>Agaricomycetes</taxon>
        <taxon>Polyporales</taxon>
        <taxon>Meruliaceae</taxon>
        <taxon>Hermanssonia</taxon>
    </lineage>
</organism>
<gene>
    <name evidence="2" type="ORF">EW026_g5350</name>
</gene>
<feature type="compositionally biased region" description="Polar residues" evidence="1">
    <location>
        <begin position="1"/>
        <end position="10"/>
    </location>
</feature>
<dbReference type="EMBL" id="SGPJ01000231">
    <property type="protein sequence ID" value="THG96489.1"/>
    <property type="molecule type" value="Genomic_DNA"/>
</dbReference>
<accession>A0A4S4KIQ2</accession>
<comment type="caution">
    <text evidence="2">The sequence shown here is derived from an EMBL/GenBank/DDBJ whole genome shotgun (WGS) entry which is preliminary data.</text>
</comment>
<keyword evidence="3" id="KW-1185">Reference proteome</keyword>
<dbReference type="AlphaFoldDB" id="A0A4S4KIQ2"/>
<sequence>MFPSSLTLPPSRSCAGIQTPTPSSGFPPPSPLLYVYAKIMFISSLTRTLTPSSTGANVPEDLFERILDFLDEEIEYEWYRGDEKKRRDICGYSLTCRYWARRCQPRMFEQIRLRSKEDIDQLLSLLESTSSRISGYIKHLHLIQKNFEPWIYLVPLQLVPKLFLIPTITLNFYGPWEETHTKRFGHLRSIHCMLPSARPEFSSHISYLDLYYLRFRCFEDMARLVGELRSLQTLHCFQVEWSSPVPENYVIPVCPPSLNSVKMVECTDNAVGFLLLLGRRRRMLQNEAILPFRLGPNQQSLATPLIYHLMHALINDGHFQYTIKNVDGVHYRIDCNWNFTIFHDFLFAPTTNSQRSDVHLDTIAINLTNRFRGWVGGMIERDWKKSDTLASRLPDLQKVVLGFESRKGLLGFVDNVVNTQMKNLRDAGKLSLYQVSNDEMLPRNEDHEVVNTETENSPDAGELEWHAMLNMSDDSNDAENNYKFERM</sequence>
<evidence type="ECO:0000313" key="3">
    <source>
        <dbReference type="Proteomes" id="UP000309038"/>
    </source>
</evidence>
<protein>
    <submittedName>
        <fullName evidence="2">Uncharacterized protein</fullName>
    </submittedName>
</protein>
<evidence type="ECO:0000256" key="1">
    <source>
        <dbReference type="SAM" id="MobiDB-lite"/>
    </source>
</evidence>
<reference evidence="2 3" key="1">
    <citation type="submission" date="2019-02" db="EMBL/GenBank/DDBJ databases">
        <title>Genome sequencing of the rare red list fungi Phlebia centrifuga.</title>
        <authorList>
            <person name="Buettner E."/>
            <person name="Kellner H."/>
        </authorList>
    </citation>
    <scope>NUCLEOTIDE SEQUENCE [LARGE SCALE GENOMIC DNA]</scope>
    <source>
        <strain evidence="2 3">DSM 108282</strain>
    </source>
</reference>
<proteinExistence type="predicted"/>